<dbReference type="Proteomes" id="UP001213000">
    <property type="component" value="Unassembled WGS sequence"/>
</dbReference>
<organism evidence="2 3">
    <name type="scientific">Leucocoprinus birnbaumii</name>
    <dbReference type="NCBI Taxonomy" id="56174"/>
    <lineage>
        <taxon>Eukaryota</taxon>
        <taxon>Fungi</taxon>
        <taxon>Dikarya</taxon>
        <taxon>Basidiomycota</taxon>
        <taxon>Agaricomycotina</taxon>
        <taxon>Agaricomycetes</taxon>
        <taxon>Agaricomycetidae</taxon>
        <taxon>Agaricales</taxon>
        <taxon>Agaricineae</taxon>
        <taxon>Agaricaceae</taxon>
        <taxon>Leucocoprinus</taxon>
    </lineage>
</organism>
<dbReference type="AlphaFoldDB" id="A0AAD5YL12"/>
<evidence type="ECO:0000313" key="3">
    <source>
        <dbReference type="Proteomes" id="UP001213000"/>
    </source>
</evidence>
<dbReference type="InterPro" id="IPR011333">
    <property type="entry name" value="SKP1/BTB/POZ_sf"/>
</dbReference>
<dbReference type="SMART" id="SM00225">
    <property type="entry name" value="BTB"/>
    <property type="match status" value="1"/>
</dbReference>
<dbReference type="InterPro" id="IPR000210">
    <property type="entry name" value="BTB/POZ_dom"/>
</dbReference>
<dbReference type="PROSITE" id="PS50097">
    <property type="entry name" value="BTB"/>
    <property type="match status" value="1"/>
</dbReference>
<dbReference type="CDD" id="cd18186">
    <property type="entry name" value="BTB_POZ_ZBTB_KLHL-like"/>
    <property type="match status" value="1"/>
</dbReference>
<accession>A0AAD5YL12</accession>
<reference evidence="2" key="1">
    <citation type="submission" date="2022-07" db="EMBL/GenBank/DDBJ databases">
        <title>Genome Sequence of Leucocoprinus birnbaumii.</title>
        <authorList>
            <person name="Buettner E."/>
        </authorList>
    </citation>
    <scope>NUCLEOTIDE SEQUENCE</scope>
    <source>
        <strain evidence="2">VT141</strain>
    </source>
</reference>
<proteinExistence type="predicted"/>
<dbReference type="Pfam" id="PF00651">
    <property type="entry name" value="BTB"/>
    <property type="match status" value="1"/>
</dbReference>
<sequence>MHRRDEKYYFDADPMVIFLVEGRLFRVHRHFLLRESKVFRDMLNAPPVNAGQLPLGSSDERAIPLLDVTATEFAALVEHFYTPPHLAEAAQRARNYSYYLDLLSVCDRFHFDDIYNFALDKIRPDLGLILVMQRLQLGEKYRIPVWQSSALDELASRRDLLTAEEAEMLGVKRILEYTRRREAMLQKRLNKAECLFETLAEI</sequence>
<feature type="domain" description="BTB" evidence="1">
    <location>
        <begin position="14"/>
        <end position="82"/>
    </location>
</feature>
<dbReference type="EMBL" id="JANIEX010001494">
    <property type="protein sequence ID" value="KAJ3557323.1"/>
    <property type="molecule type" value="Genomic_DNA"/>
</dbReference>
<comment type="caution">
    <text evidence="2">The sequence shown here is derived from an EMBL/GenBank/DDBJ whole genome shotgun (WGS) entry which is preliminary data.</text>
</comment>
<dbReference type="SUPFAM" id="SSF54695">
    <property type="entry name" value="POZ domain"/>
    <property type="match status" value="1"/>
</dbReference>
<evidence type="ECO:0000259" key="1">
    <source>
        <dbReference type="PROSITE" id="PS50097"/>
    </source>
</evidence>
<gene>
    <name evidence="2" type="ORF">NP233_g11770</name>
</gene>
<dbReference type="Gene3D" id="3.30.710.10">
    <property type="entry name" value="Potassium Channel Kv1.1, Chain A"/>
    <property type="match status" value="1"/>
</dbReference>
<protein>
    <recommendedName>
        <fullName evidence="1">BTB domain-containing protein</fullName>
    </recommendedName>
</protein>
<keyword evidence="3" id="KW-1185">Reference proteome</keyword>
<name>A0AAD5YL12_9AGAR</name>
<evidence type="ECO:0000313" key="2">
    <source>
        <dbReference type="EMBL" id="KAJ3557323.1"/>
    </source>
</evidence>